<dbReference type="SUPFAM" id="SSF54236">
    <property type="entry name" value="Ubiquitin-like"/>
    <property type="match status" value="1"/>
</dbReference>
<feature type="region of interest" description="Disordered" evidence="1">
    <location>
        <begin position="164"/>
        <end position="189"/>
    </location>
</feature>
<dbReference type="Pfam" id="PF00240">
    <property type="entry name" value="ubiquitin"/>
    <property type="match status" value="1"/>
</dbReference>
<protein>
    <recommendedName>
        <fullName evidence="2">Ubiquitin-like domain-containing protein</fullName>
    </recommendedName>
</protein>
<sequence>MGSEQGGAAGRSGANDRGGSSEGGGTWRAGPSAGPGGGGGRGLAGLARAGGRENKRGSGAVRRGPGNAGWSSGQPWGRAPAGTMWIQVRTMDGKVAHTVDSLSRLTKVEELRKKIQELFHVEPGLQRLFYRGKQVNPPCRLPARLPACPPSTFVLASIQAPHTHSSPLVRSASPQKPPMSERGTKALDS</sequence>
<evidence type="ECO:0000256" key="1">
    <source>
        <dbReference type="SAM" id="MobiDB-lite"/>
    </source>
</evidence>
<accession>A0AB34HPZ7</accession>
<dbReference type="PROSITE" id="PS50053">
    <property type="entry name" value="UBIQUITIN_2"/>
    <property type="match status" value="1"/>
</dbReference>
<feature type="region of interest" description="Disordered" evidence="1">
    <location>
        <begin position="1"/>
        <end position="78"/>
    </location>
</feature>
<dbReference type="Proteomes" id="UP001159641">
    <property type="component" value="Unassembled WGS sequence"/>
</dbReference>
<dbReference type="InterPro" id="IPR029071">
    <property type="entry name" value="Ubiquitin-like_domsf"/>
</dbReference>
<reference evidence="3 4" key="1">
    <citation type="submission" date="2022-11" db="EMBL/GenBank/DDBJ databases">
        <title>Whole genome sequence of Eschrichtius robustus ER-17-0199.</title>
        <authorList>
            <person name="Bruniche-Olsen A."/>
            <person name="Black A.N."/>
            <person name="Fields C.J."/>
            <person name="Walden K."/>
            <person name="Dewoody J.A."/>
        </authorList>
    </citation>
    <scope>NUCLEOTIDE SEQUENCE [LARGE SCALE GENOMIC DNA]</scope>
    <source>
        <strain evidence="3">ER-17-0199</strain>
        <tissue evidence="3">Blubber</tissue>
    </source>
</reference>
<gene>
    <name evidence="3" type="ORF">J1605_003918</name>
</gene>
<keyword evidence="4" id="KW-1185">Reference proteome</keyword>
<proteinExistence type="predicted"/>
<name>A0AB34HPZ7_ESCRO</name>
<feature type="compositionally biased region" description="Polar residues" evidence="1">
    <location>
        <begin position="164"/>
        <end position="174"/>
    </location>
</feature>
<evidence type="ECO:0000259" key="2">
    <source>
        <dbReference type="PROSITE" id="PS50053"/>
    </source>
</evidence>
<evidence type="ECO:0000313" key="3">
    <source>
        <dbReference type="EMBL" id="KAJ8792950.1"/>
    </source>
</evidence>
<evidence type="ECO:0000313" key="4">
    <source>
        <dbReference type="Proteomes" id="UP001159641"/>
    </source>
</evidence>
<organism evidence="3 4">
    <name type="scientific">Eschrichtius robustus</name>
    <name type="common">California gray whale</name>
    <name type="synonym">Eschrichtius gibbosus</name>
    <dbReference type="NCBI Taxonomy" id="9764"/>
    <lineage>
        <taxon>Eukaryota</taxon>
        <taxon>Metazoa</taxon>
        <taxon>Chordata</taxon>
        <taxon>Craniata</taxon>
        <taxon>Vertebrata</taxon>
        <taxon>Euteleostomi</taxon>
        <taxon>Mammalia</taxon>
        <taxon>Eutheria</taxon>
        <taxon>Laurasiatheria</taxon>
        <taxon>Artiodactyla</taxon>
        <taxon>Whippomorpha</taxon>
        <taxon>Cetacea</taxon>
        <taxon>Mysticeti</taxon>
        <taxon>Eschrichtiidae</taxon>
        <taxon>Eschrichtius</taxon>
    </lineage>
</organism>
<dbReference type="EMBL" id="JAIQCJ010001054">
    <property type="protein sequence ID" value="KAJ8792950.1"/>
    <property type="molecule type" value="Genomic_DNA"/>
</dbReference>
<dbReference type="AlphaFoldDB" id="A0AB34HPZ7"/>
<feature type="compositionally biased region" description="Gly residues" evidence="1">
    <location>
        <begin position="1"/>
        <end position="10"/>
    </location>
</feature>
<comment type="caution">
    <text evidence="3">The sequence shown here is derived from an EMBL/GenBank/DDBJ whole genome shotgun (WGS) entry which is preliminary data.</text>
</comment>
<dbReference type="Gene3D" id="3.10.20.90">
    <property type="entry name" value="Phosphatidylinositol 3-kinase Catalytic Subunit, Chain A, domain 1"/>
    <property type="match status" value="1"/>
</dbReference>
<dbReference type="InterPro" id="IPR000626">
    <property type="entry name" value="Ubiquitin-like_dom"/>
</dbReference>
<feature type="compositionally biased region" description="Gly residues" evidence="1">
    <location>
        <begin position="20"/>
        <end position="43"/>
    </location>
</feature>
<feature type="domain" description="Ubiquitin-like" evidence="2">
    <location>
        <begin position="84"/>
        <end position="136"/>
    </location>
</feature>